<name>D2PVN8_KRIFD</name>
<organism evidence="3 4">
    <name type="scientific">Kribbella flavida (strain DSM 17836 / JCM 10339 / NBRC 14399)</name>
    <dbReference type="NCBI Taxonomy" id="479435"/>
    <lineage>
        <taxon>Bacteria</taxon>
        <taxon>Bacillati</taxon>
        <taxon>Actinomycetota</taxon>
        <taxon>Actinomycetes</taxon>
        <taxon>Propionibacteriales</taxon>
        <taxon>Kribbellaceae</taxon>
        <taxon>Kribbella</taxon>
    </lineage>
</organism>
<dbReference type="OrthoDB" id="3819335at2"/>
<dbReference type="AlphaFoldDB" id="D2PVN8"/>
<dbReference type="Proteomes" id="UP000007967">
    <property type="component" value="Chromosome"/>
</dbReference>
<dbReference type="KEGG" id="kfl:Kfla_6275"/>
<reference evidence="3 4" key="2">
    <citation type="journal article" date="2010" name="Stand. Genomic Sci.">
        <title>Complete genome sequence of Kribbella flavida type strain (IFO 14399).</title>
        <authorList>
            <person name="Pukall R."/>
            <person name="Lapidus A."/>
            <person name="Glavina Del Rio T."/>
            <person name="Copeland A."/>
            <person name="Tice H."/>
            <person name="Cheng J.-F."/>
            <person name="Lucas S."/>
            <person name="Chen F."/>
            <person name="Nolan M."/>
            <person name="LaButti K."/>
            <person name="Pati A."/>
            <person name="Ivanova N."/>
            <person name="Mavrommatis K."/>
            <person name="Mikhailova N."/>
            <person name="Pitluck S."/>
            <person name="Bruce D."/>
            <person name="Goodwin L."/>
            <person name="Land M."/>
            <person name="Hauser L."/>
            <person name="Chang Y.-J."/>
            <person name="Jeffries C.D."/>
            <person name="Chen A."/>
            <person name="Palaniappan K."/>
            <person name="Chain P."/>
            <person name="Rohde M."/>
            <person name="Goeker M."/>
            <person name="Bristow J."/>
            <person name="Eisen J.A."/>
            <person name="Markowitz V."/>
            <person name="Hugenholtz P."/>
            <person name="Kyrpides N.C."/>
            <person name="Klenk H.-P."/>
            <person name="Brettin T."/>
        </authorList>
    </citation>
    <scope>NUCLEOTIDE SEQUENCE [LARGE SCALE GENOMIC DNA]</scope>
    <source>
        <strain evidence="4">DSM 17836 / JCM 10339 / NBRC 14399</strain>
    </source>
</reference>
<keyword evidence="2" id="KW-1133">Transmembrane helix</keyword>
<sequence length="470" mass="48870">MNLTDLRDELSQRAGTVETPDLLPGVRRRIRTTRRRRVAGSVTALAAVVALGIALAPGLTTTGPEPADSTPPDYVKDSVRISGTLGADRLDKAWVGNLGETRGSFSWTPTTQNIAVYAYCAAPGTARYAVQIGGRNAATGACGGAGSDPYNGALFRPDSPLWLDVPLNQPTTVTVQLTDDDGRVIEASSAQLGVGLYRAAKRNLPGATQATPTPGPGDREQNGLRFRGTVGGDTLLAAAGGKPGVNQLSGSFSATGRPIAVHEFCTANDSVPDFRYDLRVLVDGVTRISSCTAFSTDLGKVPGGSIGGVGTPGETVAVTVTLVDKAGREVTVPGARIGFAVYEKGPQRVYDDVAVDERTEYLGTTYELAEIKAVDAAGTREVSLRTPADTPFLVTYGSSALGGTGVVSGLLDGLSSQAMLSTDHGGVVSPRWDMSTDGHWPGPRTTLTLKITRGSPTKGKLILGIYTPVK</sequence>
<evidence type="ECO:0000256" key="1">
    <source>
        <dbReference type="SAM" id="MobiDB-lite"/>
    </source>
</evidence>
<dbReference type="EMBL" id="CP001736">
    <property type="protein sequence ID" value="ADB35278.1"/>
    <property type="molecule type" value="Genomic_DNA"/>
</dbReference>
<accession>D2PVN8</accession>
<dbReference type="eggNOG" id="ENOG502ZJYV">
    <property type="taxonomic scope" value="Bacteria"/>
</dbReference>
<evidence type="ECO:0000313" key="4">
    <source>
        <dbReference type="Proteomes" id="UP000007967"/>
    </source>
</evidence>
<feature type="region of interest" description="Disordered" evidence="1">
    <location>
        <begin position="203"/>
        <end position="223"/>
    </location>
</feature>
<proteinExistence type="predicted"/>
<dbReference type="HOGENOM" id="CLU_581119_0_0_11"/>
<keyword evidence="2" id="KW-0472">Membrane</keyword>
<evidence type="ECO:0000313" key="3">
    <source>
        <dbReference type="EMBL" id="ADB35278.1"/>
    </source>
</evidence>
<keyword evidence="4" id="KW-1185">Reference proteome</keyword>
<feature type="transmembrane region" description="Helical" evidence="2">
    <location>
        <begin position="38"/>
        <end position="59"/>
    </location>
</feature>
<gene>
    <name evidence="3" type="ordered locus">Kfla_6275</name>
</gene>
<reference evidence="4" key="1">
    <citation type="submission" date="2009-09" db="EMBL/GenBank/DDBJ databases">
        <title>The complete genome of Kribbella flavida DSM 17836.</title>
        <authorList>
            <consortium name="US DOE Joint Genome Institute (JGI-PGF)"/>
            <person name="Lucas S."/>
            <person name="Copeland A."/>
            <person name="Lapidus A."/>
            <person name="Glavina del Rio T."/>
            <person name="Dalin E."/>
            <person name="Tice H."/>
            <person name="Bruce D."/>
            <person name="Goodwin L."/>
            <person name="Pitluck S."/>
            <person name="Kyrpides N."/>
            <person name="Mavromatis K."/>
            <person name="Ivanova N."/>
            <person name="Saunders E."/>
            <person name="Brettin T."/>
            <person name="Detter J.C."/>
            <person name="Han C."/>
            <person name="Larimer F."/>
            <person name="Land M."/>
            <person name="Hauser L."/>
            <person name="Markowitz V."/>
            <person name="Cheng J.-F."/>
            <person name="Hugenholtz P."/>
            <person name="Woyke T."/>
            <person name="Wu D."/>
            <person name="Pukall R."/>
            <person name="Klenk H.-P."/>
            <person name="Eisen J.A."/>
        </authorList>
    </citation>
    <scope>NUCLEOTIDE SEQUENCE [LARGE SCALE GENOMIC DNA]</scope>
    <source>
        <strain evidence="4">DSM 17836 / JCM 10339 / NBRC 14399</strain>
    </source>
</reference>
<keyword evidence="2" id="KW-0812">Transmembrane</keyword>
<evidence type="ECO:0000256" key="2">
    <source>
        <dbReference type="SAM" id="Phobius"/>
    </source>
</evidence>
<dbReference type="STRING" id="479435.Kfla_6275"/>
<dbReference type="RefSeq" id="WP_012923831.1">
    <property type="nucleotide sequence ID" value="NC_013729.1"/>
</dbReference>
<protein>
    <submittedName>
        <fullName evidence="3">Uncharacterized protein</fullName>
    </submittedName>
</protein>